<proteinExistence type="predicted"/>
<comment type="caution">
    <text evidence="1">The sequence shown here is derived from an EMBL/GenBank/DDBJ whole genome shotgun (WGS) entry which is preliminary data.</text>
</comment>
<evidence type="ECO:0000313" key="2">
    <source>
        <dbReference type="Proteomes" id="UP000821845"/>
    </source>
</evidence>
<organism evidence="1 2">
    <name type="scientific">Hyalomma asiaticum</name>
    <name type="common">Tick</name>
    <dbReference type="NCBI Taxonomy" id="266040"/>
    <lineage>
        <taxon>Eukaryota</taxon>
        <taxon>Metazoa</taxon>
        <taxon>Ecdysozoa</taxon>
        <taxon>Arthropoda</taxon>
        <taxon>Chelicerata</taxon>
        <taxon>Arachnida</taxon>
        <taxon>Acari</taxon>
        <taxon>Parasitiformes</taxon>
        <taxon>Ixodida</taxon>
        <taxon>Ixodoidea</taxon>
        <taxon>Ixodidae</taxon>
        <taxon>Hyalomminae</taxon>
        <taxon>Hyalomma</taxon>
    </lineage>
</organism>
<dbReference type="EMBL" id="CM023485">
    <property type="protein sequence ID" value="KAH6930419.1"/>
    <property type="molecule type" value="Genomic_DNA"/>
</dbReference>
<reference evidence="1" key="1">
    <citation type="submission" date="2020-05" db="EMBL/GenBank/DDBJ databases">
        <title>Large-scale comparative analyses of tick genomes elucidate their genetic diversity and vector capacities.</title>
        <authorList>
            <person name="Jia N."/>
            <person name="Wang J."/>
            <person name="Shi W."/>
            <person name="Du L."/>
            <person name="Sun Y."/>
            <person name="Zhan W."/>
            <person name="Jiang J."/>
            <person name="Wang Q."/>
            <person name="Zhang B."/>
            <person name="Ji P."/>
            <person name="Sakyi L.B."/>
            <person name="Cui X."/>
            <person name="Yuan T."/>
            <person name="Jiang B."/>
            <person name="Yang W."/>
            <person name="Lam T.T.-Y."/>
            <person name="Chang Q."/>
            <person name="Ding S."/>
            <person name="Wang X."/>
            <person name="Zhu J."/>
            <person name="Ruan X."/>
            <person name="Zhao L."/>
            <person name="Wei J."/>
            <person name="Que T."/>
            <person name="Du C."/>
            <person name="Cheng J."/>
            <person name="Dai P."/>
            <person name="Han X."/>
            <person name="Huang E."/>
            <person name="Gao Y."/>
            <person name="Liu J."/>
            <person name="Shao H."/>
            <person name="Ye R."/>
            <person name="Li L."/>
            <person name="Wei W."/>
            <person name="Wang X."/>
            <person name="Wang C."/>
            <person name="Yang T."/>
            <person name="Huo Q."/>
            <person name="Li W."/>
            <person name="Guo W."/>
            <person name="Chen H."/>
            <person name="Zhou L."/>
            <person name="Ni X."/>
            <person name="Tian J."/>
            <person name="Zhou Y."/>
            <person name="Sheng Y."/>
            <person name="Liu T."/>
            <person name="Pan Y."/>
            <person name="Xia L."/>
            <person name="Li J."/>
            <person name="Zhao F."/>
            <person name="Cao W."/>
        </authorList>
    </citation>
    <scope>NUCLEOTIDE SEQUENCE</scope>
    <source>
        <strain evidence="1">Hyas-2018</strain>
    </source>
</reference>
<sequence length="570" mass="63530">MVGLFTPAMAPRNPALWTHSVHLSKICPRLFESTHHAYARLQEVKTILAKKGADLMAPCDSKTREGCQVFNHLNALNDVMDGIKVHIKGLVSTRELAVSFLGKTYAEPEPQKRIEQALVLLHWLFVKHDCVAKIVLDNPLLFKNPDRVAFLCSAIGECRGLKTLWVNIFMNVAHYRQLLTACSCFQDLEALSFKLIPDGNNVGNMDILAAIVARNRKLVLLHRLFLKALAVTDFVKDVFVTPCPSGYPSELFCTAAETGTASRISSGPMVTNESSFTNLPRRCLVKKLILRITPDDEEPMLHVCFANLGKLSHVTSLIFDMRRSIVDVSAAELLAVYLRNTKILDAVTLRFLATKESSAILLDAISRNTSVTNLEVDRWCLDRRRAAVLADIVSSSKFIHTLTYNQKGMFPSRAFFSRLSGSIHRNVTIVSVDTFQLRKNARNWGHIRSVAARNATFLERAARFVARLSSQKSDAEAFELVSSSPLLLVRVQELAATDKCGAAKMIQRAIWDMKDIDVYMAVNGVVKGSVVCEKSGDFRPSLDTLPPECWHAIRRYLTVADVVNTKCDGK</sequence>
<dbReference type="Proteomes" id="UP000821845">
    <property type="component" value="Chromosome 5"/>
</dbReference>
<protein>
    <submittedName>
        <fullName evidence="1">Uncharacterized protein</fullName>
    </submittedName>
</protein>
<keyword evidence="2" id="KW-1185">Reference proteome</keyword>
<gene>
    <name evidence="1" type="ORF">HPB50_013459</name>
</gene>
<accession>A0ACB7S944</accession>
<evidence type="ECO:0000313" key="1">
    <source>
        <dbReference type="EMBL" id="KAH6930419.1"/>
    </source>
</evidence>
<name>A0ACB7S944_HYAAI</name>